<gene>
    <name evidence="2" type="ORF">HNAJ_LOCUS1066</name>
</gene>
<name>A0A0R3T2B5_RODNA</name>
<evidence type="ECO:0000313" key="3">
    <source>
        <dbReference type="Proteomes" id="UP000278807"/>
    </source>
</evidence>
<evidence type="ECO:0000313" key="4">
    <source>
        <dbReference type="WBParaSite" id="HNAJ_0000106601-mRNA-1"/>
    </source>
</evidence>
<dbReference type="AlphaFoldDB" id="A0A0R3T2B5"/>
<dbReference type="Proteomes" id="UP000278807">
    <property type="component" value="Unassembled WGS sequence"/>
</dbReference>
<reference evidence="2 3" key="2">
    <citation type="submission" date="2018-11" db="EMBL/GenBank/DDBJ databases">
        <authorList>
            <consortium name="Pathogen Informatics"/>
        </authorList>
    </citation>
    <scope>NUCLEOTIDE SEQUENCE [LARGE SCALE GENOMIC DNA]</scope>
</reference>
<accession>A0A0R3T2B5</accession>
<evidence type="ECO:0000256" key="1">
    <source>
        <dbReference type="SAM" id="MobiDB-lite"/>
    </source>
</evidence>
<evidence type="ECO:0000313" key="2">
    <source>
        <dbReference type="EMBL" id="VDN96925.1"/>
    </source>
</evidence>
<dbReference type="WBParaSite" id="HNAJ_0000106601-mRNA-1">
    <property type="protein sequence ID" value="HNAJ_0000106601-mRNA-1"/>
    <property type="gene ID" value="HNAJ_0000106601"/>
</dbReference>
<keyword evidence="3" id="KW-1185">Reference proteome</keyword>
<dbReference type="OrthoDB" id="6265694at2759"/>
<organism evidence="4">
    <name type="scientific">Rodentolepis nana</name>
    <name type="common">Dwarf tapeworm</name>
    <name type="synonym">Hymenolepis nana</name>
    <dbReference type="NCBI Taxonomy" id="102285"/>
    <lineage>
        <taxon>Eukaryota</taxon>
        <taxon>Metazoa</taxon>
        <taxon>Spiralia</taxon>
        <taxon>Lophotrochozoa</taxon>
        <taxon>Platyhelminthes</taxon>
        <taxon>Cestoda</taxon>
        <taxon>Eucestoda</taxon>
        <taxon>Cyclophyllidea</taxon>
        <taxon>Hymenolepididae</taxon>
        <taxon>Rodentolepis</taxon>
    </lineage>
</organism>
<dbReference type="EMBL" id="UZAE01000376">
    <property type="protein sequence ID" value="VDN96925.1"/>
    <property type="molecule type" value="Genomic_DNA"/>
</dbReference>
<reference evidence="4" key="1">
    <citation type="submission" date="2017-02" db="UniProtKB">
        <authorList>
            <consortium name="WormBaseParasite"/>
        </authorList>
    </citation>
    <scope>IDENTIFICATION</scope>
</reference>
<sequence>MRRKIERCSRRNRSRSDSPTVLLLGVGEVLSRLNPNESSPRAECHPSEPQEIVQSSEDELISEKDLEDLRKASKFCQDLLRILKKLDQLRSARIGQFQGQGRPIPEGISCEFSDKMSFILSQLESTQLVINKLTMRLKDTQSKSANLSMGGTSDFVNGDDIIPNKLPPSVKYALFGSFDVGESTRWNGFYSQCNRNFSDFVRIR</sequence>
<protein>
    <submittedName>
        <fullName evidence="4">Syntaxin-5_N domain-containing protein</fullName>
    </submittedName>
</protein>
<feature type="region of interest" description="Disordered" evidence="1">
    <location>
        <begin position="35"/>
        <end position="58"/>
    </location>
</feature>
<proteinExistence type="predicted"/>